<dbReference type="Proteomes" id="UP000010556">
    <property type="component" value="Unassembled WGS sequence"/>
</dbReference>
<sequence length="175" mass="20029">MAKLGHFQRWGGFQEKPTSKKNMNSTLRFFIENYNNVSNDTYLFRVDKVLQSYVQVGWEGGKRRRTWLKGLGEQRDKVWLVLCILRTMCADLGVLWHCQSAKFSVLPILSEDAGGIADNRSGVSGHHKDQPDEVQKEQHKKSLVPPTKREEDEEGEEPLRSDLLWSNVADAGRLS</sequence>
<dbReference type="InterPro" id="IPR042921">
    <property type="entry name" value="CSTL1"/>
</dbReference>
<evidence type="ECO:0000313" key="3">
    <source>
        <dbReference type="Proteomes" id="UP000010556"/>
    </source>
</evidence>
<accession>L5MBM7</accession>
<keyword evidence="3" id="KW-1185">Reference proteome</keyword>
<dbReference type="InterPro" id="IPR046350">
    <property type="entry name" value="Cystatin_sf"/>
</dbReference>
<organism evidence="2 3">
    <name type="scientific">Myotis davidii</name>
    <name type="common">David's myotis</name>
    <dbReference type="NCBI Taxonomy" id="225400"/>
    <lineage>
        <taxon>Eukaryota</taxon>
        <taxon>Metazoa</taxon>
        <taxon>Chordata</taxon>
        <taxon>Craniata</taxon>
        <taxon>Vertebrata</taxon>
        <taxon>Euteleostomi</taxon>
        <taxon>Mammalia</taxon>
        <taxon>Eutheria</taxon>
        <taxon>Laurasiatheria</taxon>
        <taxon>Chiroptera</taxon>
        <taxon>Yangochiroptera</taxon>
        <taxon>Vespertilionidae</taxon>
        <taxon>Myotis</taxon>
    </lineage>
</organism>
<evidence type="ECO:0000313" key="2">
    <source>
        <dbReference type="EMBL" id="ELK35138.1"/>
    </source>
</evidence>
<dbReference type="Gene3D" id="3.10.450.10">
    <property type="match status" value="1"/>
</dbReference>
<dbReference type="eggNOG" id="ENOG502SAEJ">
    <property type="taxonomic scope" value="Eukaryota"/>
</dbReference>
<evidence type="ECO:0000256" key="1">
    <source>
        <dbReference type="SAM" id="MobiDB-lite"/>
    </source>
</evidence>
<dbReference type="CDD" id="cd00042">
    <property type="entry name" value="CY"/>
    <property type="match status" value="1"/>
</dbReference>
<dbReference type="SUPFAM" id="SSF54403">
    <property type="entry name" value="Cystatin/monellin"/>
    <property type="match status" value="1"/>
</dbReference>
<gene>
    <name evidence="2" type="ORF">MDA_GLEAN10005133</name>
</gene>
<reference evidence="3" key="1">
    <citation type="journal article" date="2013" name="Science">
        <title>Comparative analysis of bat genomes provides insight into the evolution of flight and immunity.</title>
        <authorList>
            <person name="Zhang G."/>
            <person name="Cowled C."/>
            <person name="Shi Z."/>
            <person name="Huang Z."/>
            <person name="Bishop-Lilly K.A."/>
            <person name="Fang X."/>
            <person name="Wynne J.W."/>
            <person name="Xiong Z."/>
            <person name="Baker M.L."/>
            <person name="Zhao W."/>
            <person name="Tachedjian M."/>
            <person name="Zhu Y."/>
            <person name="Zhou P."/>
            <person name="Jiang X."/>
            <person name="Ng J."/>
            <person name="Yang L."/>
            <person name="Wu L."/>
            <person name="Xiao J."/>
            <person name="Feng Y."/>
            <person name="Chen Y."/>
            <person name="Sun X."/>
            <person name="Zhang Y."/>
            <person name="Marsh G.A."/>
            <person name="Crameri G."/>
            <person name="Broder C.C."/>
            <person name="Frey K.G."/>
            <person name="Wang L.F."/>
            <person name="Wang J."/>
        </authorList>
    </citation>
    <scope>NUCLEOTIDE SEQUENCE [LARGE SCALE GENOMIC DNA]</scope>
</reference>
<proteinExistence type="predicted"/>
<dbReference type="AlphaFoldDB" id="L5MBM7"/>
<dbReference type="GO" id="GO:0004869">
    <property type="term" value="F:cysteine-type endopeptidase inhibitor activity"/>
    <property type="evidence" value="ECO:0007669"/>
    <property type="project" value="InterPro"/>
</dbReference>
<dbReference type="PANTHER" id="PTHR47887:SF1">
    <property type="entry name" value="CYSTATIN-LIKE 1"/>
    <property type="match status" value="1"/>
</dbReference>
<feature type="region of interest" description="Disordered" evidence="1">
    <location>
        <begin position="117"/>
        <end position="175"/>
    </location>
</feature>
<dbReference type="PANTHER" id="PTHR47887">
    <property type="entry name" value="CYSTATIN-LIKE 1"/>
    <property type="match status" value="1"/>
</dbReference>
<name>L5MBM7_MYODS</name>
<dbReference type="InterPro" id="IPR000010">
    <property type="entry name" value="Cystatin_dom"/>
</dbReference>
<protein>
    <submittedName>
        <fullName evidence="2">Cystatin-like 1</fullName>
    </submittedName>
</protein>
<feature type="compositionally biased region" description="Basic and acidic residues" evidence="1">
    <location>
        <begin position="126"/>
        <end position="137"/>
    </location>
</feature>
<dbReference type="EMBL" id="KB102549">
    <property type="protein sequence ID" value="ELK35138.1"/>
    <property type="molecule type" value="Genomic_DNA"/>
</dbReference>